<dbReference type="Proteomes" id="UP001482620">
    <property type="component" value="Unassembled WGS sequence"/>
</dbReference>
<reference evidence="2 3" key="1">
    <citation type="submission" date="2021-06" db="EMBL/GenBank/DDBJ databases">
        <authorList>
            <person name="Palmer J.M."/>
        </authorList>
    </citation>
    <scope>NUCLEOTIDE SEQUENCE [LARGE SCALE GENOMIC DNA]</scope>
    <source>
        <strain evidence="3">if_2019</strain>
        <tissue evidence="2">Muscle</tissue>
    </source>
</reference>
<accession>A0ABV0V080</accession>
<evidence type="ECO:0000313" key="2">
    <source>
        <dbReference type="EMBL" id="MEQ2249891.1"/>
    </source>
</evidence>
<protein>
    <submittedName>
        <fullName evidence="2">Uncharacterized protein</fullName>
    </submittedName>
</protein>
<gene>
    <name evidence="2" type="ORF">ILYODFUR_034311</name>
</gene>
<organism evidence="2 3">
    <name type="scientific">Ilyodon furcidens</name>
    <name type="common">goldbreast splitfin</name>
    <dbReference type="NCBI Taxonomy" id="33524"/>
    <lineage>
        <taxon>Eukaryota</taxon>
        <taxon>Metazoa</taxon>
        <taxon>Chordata</taxon>
        <taxon>Craniata</taxon>
        <taxon>Vertebrata</taxon>
        <taxon>Euteleostomi</taxon>
        <taxon>Actinopterygii</taxon>
        <taxon>Neopterygii</taxon>
        <taxon>Teleostei</taxon>
        <taxon>Neoteleostei</taxon>
        <taxon>Acanthomorphata</taxon>
        <taxon>Ovalentaria</taxon>
        <taxon>Atherinomorphae</taxon>
        <taxon>Cyprinodontiformes</taxon>
        <taxon>Goodeidae</taxon>
        <taxon>Ilyodon</taxon>
    </lineage>
</organism>
<evidence type="ECO:0000256" key="1">
    <source>
        <dbReference type="SAM" id="MobiDB-lite"/>
    </source>
</evidence>
<feature type="compositionally biased region" description="Low complexity" evidence="1">
    <location>
        <begin position="18"/>
        <end position="28"/>
    </location>
</feature>
<evidence type="ECO:0000313" key="3">
    <source>
        <dbReference type="Proteomes" id="UP001482620"/>
    </source>
</evidence>
<name>A0ABV0V080_9TELE</name>
<sequence>MTLRTGPLHLKDLLPRVSESQVPGSSSSADSFTPRGRRRVQPWDEPSHFERVLLQAFQKQPPPLPTPPRVFFPNEHFLLTLAPSLGRLPPQYQELLKLKIISHR</sequence>
<feature type="region of interest" description="Disordered" evidence="1">
    <location>
        <begin position="1"/>
        <end position="42"/>
    </location>
</feature>
<proteinExistence type="predicted"/>
<comment type="caution">
    <text evidence="2">The sequence shown here is derived from an EMBL/GenBank/DDBJ whole genome shotgun (WGS) entry which is preliminary data.</text>
</comment>
<dbReference type="EMBL" id="JAHRIQ010087230">
    <property type="protein sequence ID" value="MEQ2249891.1"/>
    <property type="molecule type" value="Genomic_DNA"/>
</dbReference>
<keyword evidence="3" id="KW-1185">Reference proteome</keyword>